<dbReference type="GO" id="GO:0005739">
    <property type="term" value="C:mitochondrion"/>
    <property type="evidence" value="ECO:0007669"/>
    <property type="project" value="TreeGrafter"/>
</dbReference>
<organism evidence="4">
    <name type="scientific">Melampsora larici-populina (strain 98AG31 / pathotype 3-4-7)</name>
    <name type="common">Poplar leaf rust fungus</name>
    <dbReference type="NCBI Taxonomy" id="747676"/>
    <lineage>
        <taxon>Eukaryota</taxon>
        <taxon>Fungi</taxon>
        <taxon>Dikarya</taxon>
        <taxon>Basidiomycota</taxon>
        <taxon>Pucciniomycotina</taxon>
        <taxon>Pucciniomycetes</taxon>
        <taxon>Pucciniales</taxon>
        <taxon>Melampsoraceae</taxon>
        <taxon>Melampsora</taxon>
    </lineage>
</organism>
<dbReference type="Gene3D" id="2.30.29.30">
    <property type="entry name" value="Pleckstrin-homology domain (PH domain)/Phosphotyrosine-binding domain (PTB)"/>
    <property type="match status" value="1"/>
</dbReference>
<dbReference type="GO" id="GO:0032366">
    <property type="term" value="P:intracellular sterol transport"/>
    <property type="evidence" value="ECO:0007669"/>
    <property type="project" value="TreeGrafter"/>
</dbReference>
<dbReference type="GO" id="GO:0120015">
    <property type="term" value="F:sterol transfer activity"/>
    <property type="evidence" value="ECO:0007669"/>
    <property type="project" value="TreeGrafter"/>
</dbReference>
<dbReference type="SMART" id="SM00568">
    <property type="entry name" value="GRAM"/>
    <property type="match status" value="1"/>
</dbReference>
<dbReference type="GO" id="GO:0032541">
    <property type="term" value="C:cortical endoplasmic reticulum"/>
    <property type="evidence" value="ECO:0007669"/>
    <property type="project" value="TreeGrafter"/>
</dbReference>
<dbReference type="PANTHER" id="PTHR23319">
    <property type="entry name" value="GRAM DOMAIN CONTAINING 1B, ISOFORM E"/>
    <property type="match status" value="1"/>
</dbReference>
<name>F4R8C6_MELLP</name>
<keyword evidence="4" id="KW-1185">Reference proteome</keyword>
<proteinExistence type="predicted"/>
<dbReference type="RefSeq" id="XP_007405270.1">
    <property type="nucleotide sequence ID" value="XM_007405208.1"/>
</dbReference>
<dbReference type="CDD" id="cd13220">
    <property type="entry name" value="PH-GRAM_GRAMDC"/>
    <property type="match status" value="1"/>
</dbReference>
<dbReference type="InterPro" id="IPR011993">
    <property type="entry name" value="PH-like_dom_sf"/>
</dbReference>
<dbReference type="KEGG" id="mlr:MELLADRAFT_46844"/>
<dbReference type="EMBL" id="GL883092">
    <property type="protein sequence ID" value="EGG11635.1"/>
    <property type="molecule type" value="Genomic_DNA"/>
</dbReference>
<dbReference type="GO" id="GO:0005886">
    <property type="term" value="C:plasma membrane"/>
    <property type="evidence" value="ECO:0007669"/>
    <property type="project" value="TreeGrafter"/>
</dbReference>
<dbReference type="Proteomes" id="UP000001072">
    <property type="component" value="Unassembled WGS sequence"/>
</dbReference>
<dbReference type="InterPro" id="IPR004182">
    <property type="entry name" value="GRAM"/>
</dbReference>
<evidence type="ECO:0000313" key="4">
    <source>
        <dbReference type="Proteomes" id="UP000001072"/>
    </source>
</evidence>
<gene>
    <name evidence="3" type="ORF">MELLADRAFT_46844</name>
</gene>
<evidence type="ECO:0000256" key="1">
    <source>
        <dbReference type="SAM" id="MobiDB-lite"/>
    </source>
</evidence>
<dbReference type="OrthoDB" id="2162691at2759"/>
<dbReference type="STRING" id="747676.F4R8C6"/>
<feature type="domain" description="GRAM" evidence="2">
    <location>
        <begin position="89"/>
        <end position="156"/>
    </location>
</feature>
<feature type="compositionally biased region" description="Polar residues" evidence="1">
    <location>
        <begin position="20"/>
        <end position="44"/>
    </location>
</feature>
<dbReference type="GO" id="GO:0005789">
    <property type="term" value="C:endoplasmic reticulum membrane"/>
    <property type="evidence" value="ECO:0007669"/>
    <property type="project" value="TreeGrafter"/>
</dbReference>
<protein>
    <recommendedName>
        <fullName evidence="2">GRAM domain-containing protein</fullName>
    </recommendedName>
</protein>
<dbReference type="InParanoid" id="F4R8C6"/>
<reference evidence="4" key="1">
    <citation type="journal article" date="2011" name="Proc. Natl. Acad. Sci. U.S.A.">
        <title>Obligate biotrophy features unraveled by the genomic analysis of rust fungi.</title>
        <authorList>
            <person name="Duplessis S."/>
            <person name="Cuomo C.A."/>
            <person name="Lin Y.-C."/>
            <person name="Aerts A."/>
            <person name="Tisserant E."/>
            <person name="Veneault-Fourrey C."/>
            <person name="Joly D.L."/>
            <person name="Hacquard S."/>
            <person name="Amselem J."/>
            <person name="Cantarel B.L."/>
            <person name="Chiu R."/>
            <person name="Coutinho P.M."/>
            <person name="Feau N."/>
            <person name="Field M."/>
            <person name="Frey P."/>
            <person name="Gelhaye E."/>
            <person name="Goldberg J."/>
            <person name="Grabherr M.G."/>
            <person name="Kodira C.D."/>
            <person name="Kohler A."/>
            <person name="Kuees U."/>
            <person name="Lindquist E.A."/>
            <person name="Lucas S.M."/>
            <person name="Mago R."/>
            <person name="Mauceli E."/>
            <person name="Morin E."/>
            <person name="Murat C."/>
            <person name="Pangilinan J.L."/>
            <person name="Park R."/>
            <person name="Pearson M."/>
            <person name="Quesneville H."/>
            <person name="Rouhier N."/>
            <person name="Sakthikumar S."/>
            <person name="Salamov A.A."/>
            <person name="Schmutz J."/>
            <person name="Selles B."/>
            <person name="Shapiro H."/>
            <person name="Tanguay P."/>
            <person name="Tuskan G.A."/>
            <person name="Henrissat B."/>
            <person name="Van de Peer Y."/>
            <person name="Rouze P."/>
            <person name="Ellis J.G."/>
            <person name="Dodds P.N."/>
            <person name="Schein J.E."/>
            <person name="Zhong S."/>
            <person name="Hamelin R.C."/>
            <person name="Grigoriev I.V."/>
            <person name="Szabo L.J."/>
            <person name="Martin F."/>
        </authorList>
    </citation>
    <scope>NUCLEOTIDE SEQUENCE [LARGE SCALE GENOMIC DNA]</scope>
    <source>
        <strain evidence="4">98AG31 / pathotype 3-4-7</strain>
    </source>
</reference>
<accession>F4R8C6</accession>
<dbReference type="Pfam" id="PF02893">
    <property type="entry name" value="GRAM"/>
    <property type="match status" value="1"/>
</dbReference>
<dbReference type="VEuPathDB" id="FungiDB:MELLADRAFT_46844"/>
<dbReference type="GO" id="GO:0140268">
    <property type="term" value="C:endoplasmic reticulum-plasma membrane contact site"/>
    <property type="evidence" value="ECO:0007669"/>
    <property type="project" value="TreeGrafter"/>
</dbReference>
<feature type="non-terminal residue" evidence="3">
    <location>
        <position position="217"/>
    </location>
</feature>
<evidence type="ECO:0000313" key="3">
    <source>
        <dbReference type="EMBL" id="EGG11635.1"/>
    </source>
</evidence>
<feature type="region of interest" description="Disordered" evidence="1">
    <location>
        <begin position="1"/>
        <end position="44"/>
    </location>
</feature>
<evidence type="ECO:0000259" key="2">
    <source>
        <dbReference type="SMART" id="SM00568"/>
    </source>
</evidence>
<dbReference type="HOGENOM" id="CLU_1274931_0_0_1"/>
<dbReference type="AlphaFoldDB" id="F4R8C6"/>
<dbReference type="InterPro" id="IPR051482">
    <property type="entry name" value="Cholesterol_transport"/>
</dbReference>
<sequence length="217" mass="24182">MSGVALLTQANHVPSPPSIRRTSNPTSTHQSNGNLNDPQLLNINSSTSNGFRSPTSVLHQHGSNYDLASEFDDQFLGTGYAVASRKRNFDFHSIFKAIPQDDYLIEDYGCALQRDILVQGRLYISEQHLCFNANIFGWVTTLVLPFSDVVSIEKKMTALIIPNAIQVMTMQSRHTFASFISRDVTYDLMNNIWRISHPTIPTHNNSSTISLNPAIGN</sequence>
<dbReference type="GeneID" id="18928376"/>
<dbReference type="PANTHER" id="PTHR23319:SF4">
    <property type="entry name" value="GRAM DOMAIN CONTAINING 1B, ISOFORM E"/>
    <property type="match status" value="1"/>
</dbReference>
<dbReference type="GO" id="GO:0032934">
    <property type="term" value="F:sterol binding"/>
    <property type="evidence" value="ECO:0007669"/>
    <property type="project" value="TreeGrafter"/>
</dbReference>
<dbReference type="eggNOG" id="KOG1032">
    <property type="taxonomic scope" value="Eukaryota"/>
</dbReference>